<dbReference type="Proteomes" id="UP000637720">
    <property type="component" value="Unassembled WGS sequence"/>
</dbReference>
<reference evidence="2" key="2">
    <citation type="submission" date="2020-09" db="EMBL/GenBank/DDBJ databases">
        <authorList>
            <person name="Sun Q."/>
            <person name="Ohkuma M."/>
        </authorList>
    </citation>
    <scope>NUCLEOTIDE SEQUENCE</scope>
    <source>
        <strain evidence="2">JCM 14719</strain>
    </source>
</reference>
<protein>
    <submittedName>
        <fullName evidence="2">Uncharacterized protein</fullName>
    </submittedName>
</protein>
<keyword evidence="1" id="KW-1133">Transmembrane helix</keyword>
<gene>
    <name evidence="2" type="ORF">GCM10007043_19830</name>
</gene>
<keyword evidence="3" id="KW-1185">Reference proteome</keyword>
<sequence>MKAKIVRIGFTVAVFVGLWKGVGHLWNRAGIPVTGTWNVISLFLSVFLIPLAVALAEGIADVLRRGSEASRRVFDNKRSGDIE</sequence>
<name>A0A8J3BF02_9BACI</name>
<evidence type="ECO:0000313" key="2">
    <source>
        <dbReference type="EMBL" id="GGK05844.1"/>
    </source>
</evidence>
<keyword evidence="1" id="KW-0812">Transmembrane</keyword>
<evidence type="ECO:0000256" key="1">
    <source>
        <dbReference type="SAM" id="Phobius"/>
    </source>
</evidence>
<accession>A0A8J3BF02</accession>
<proteinExistence type="predicted"/>
<dbReference type="AlphaFoldDB" id="A0A8J3BF02"/>
<evidence type="ECO:0000313" key="3">
    <source>
        <dbReference type="Proteomes" id="UP000637720"/>
    </source>
</evidence>
<organism evidence="2 3">
    <name type="scientific">Calditerricola satsumensis</name>
    <dbReference type="NCBI Taxonomy" id="373054"/>
    <lineage>
        <taxon>Bacteria</taxon>
        <taxon>Bacillati</taxon>
        <taxon>Bacillota</taxon>
        <taxon>Bacilli</taxon>
        <taxon>Bacillales</taxon>
        <taxon>Bacillaceae</taxon>
        <taxon>Calditerricola</taxon>
    </lineage>
</organism>
<feature type="transmembrane region" description="Helical" evidence="1">
    <location>
        <begin position="39"/>
        <end position="63"/>
    </location>
</feature>
<keyword evidence="1" id="KW-0472">Membrane</keyword>
<reference evidence="2" key="1">
    <citation type="journal article" date="2014" name="Int. J. Syst. Evol. Microbiol.">
        <title>Complete genome sequence of Corynebacterium casei LMG S-19264T (=DSM 44701T), isolated from a smear-ripened cheese.</title>
        <authorList>
            <consortium name="US DOE Joint Genome Institute (JGI-PGF)"/>
            <person name="Walter F."/>
            <person name="Albersmeier A."/>
            <person name="Kalinowski J."/>
            <person name="Ruckert C."/>
        </authorList>
    </citation>
    <scope>NUCLEOTIDE SEQUENCE</scope>
    <source>
        <strain evidence="2">JCM 14719</strain>
    </source>
</reference>
<comment type="caution">
    <text evidence="2">The sequence shown here is derived from an EMBL/GenBank/DDBJ whole genome shotgun (WGS) entry which is preliminary data.</text>
</comment>
<dbReference type="EMBL" id="BMOF01000049">
    <property type="protein sequence ID" value="GGK05844.1"/>
    <property type="molecule type" value="Genomic_DNA"/>
</dbReference>